<dbReference type="EMBL" id="UHBY01000003">
    <property type="protein sequence ID" value="SUL37540.1"/>
    <property type="molecule type" value="Genomic_DNA"/>
</dbReference>
<organism evidence="2 3">
    <name type="scientific">Staphylococcus aureus</name>
    <dbReference type="NCBI Taxonomy" id="1280"/>
    <lineage>
        <taxon>Bacteria</taxon>
        <taxon>Bacillati</taxon>
        <taxon>Bacillota</taxon>
        <taxon>Bacilli</taxon>
        <taxon>Bacillales</taxon>
        <taxon>Staphylococcaceae</taxon>
        <taxon>Staphylococcus</taxon>
    </lineage>
</organism>
<protein>
    <submittedName>
        <fullName evidence="2">DNA topoisomerase III</fullName>
        <ecNumber evidence="2">5.99.1.2</ecNumber>
    </submittedName>
</protein>
<gene>
    <name evidence="2" type="primary">topB_1</name>
    <name evidence="2" type="ORF">NCTC10702_03552</name>
</gene>
<sequence>MYSAKTNARCPNCKKKLTLFGKGKEAVYRCVCGHSETQAHMDQRMKSKSSGKVSRKEMKKYMNKNEGLDNNPFKDALKNLNL</sequence>
<accession>A0A380EL73</accession>
<name>A0A380EL73_STAAU</name>
<evidence type="ECO:0000313" key="2">
    <source>
        <dbReference type="EMBL" id="SUL37540.1"/>
    </source>
</evidence>
<feature type="region of interest" description="Disordered" evidence="1">
    <location>
        <begin position="62"/>
        <end position="82"/>
    </location>
</feature>
<evidence type="ECO:0000256" key="1">
    <source>
        <dbReference type="SAM" id="MobiDB-lite"/>
    </source>
</evidence>
<evidence type="ECO:0000313" key="3">
    <source>
        <dbReference type="Proteomes" id="UP000254116"/>
    </source>
</evidence>
<dbReference type="GO" id="GO:0016853">
    <property type="term" value="F:isomerase activity"/>
    <property type="evidence" value="ECO:0007669"/>
    <property type="project" value="UniProtKB-KW"/>
</dbReference>
<dbReference type="AlphaFoldDB" id="A0A380EL73"/>
<dbReference type="Proteomes" id="UP000254116">
    <property type="component" value="Unassembled WGS sequence"/>
</dbReference>
<reference evidence="2 3" key="1">
    <citation type="submission" date="2018-06" db="EMBL/GenBank/DDBJ databases">
        <authorList>
            <consortium name="Pathogen Informatics"/>
            <person name="Doyle S."/>
        </authorList>
    </citation>
    <scope>NUCLEOTIDE SEQUENCE [LARGE SCALE GENOMIC DNA]</scope>
    <source>
        <strain evidence="2 3">NCTC10702</strain>
    </source>
</reference>
<proteinExistence type="predicted"/>
<keyword evidence="2" id="KW-0413">Isomerase</keyword>
<dbReference type="EC" id="5.99.1.2" evidence="2"/>